<dbReference type="Gene3D" id="3.90.550.10">
    <property type="entry name" value="Spore Coat Polysaccharide Biosynthesis Protein SpsA, Chain A"/>
    <property type="match status" value="1"/>
</dbReference>
<dbReference type="OrthoDB" id="2014201at2759"/>
<evidence type="ECO:0000256" key="2">
    <source>
        <dbReference type="ARBA" id="ARBA00004496"/>
    </source>
</evidence>
<feature type="region of interest" description="Disordered" evidence="14">
    <location>
        <begin position="550"/>
        <end position="638"/>
    </location>
</feature>
<evidence type="ECO:0000256" key="10">
    <source>
        <dbReference type="ARBA" id="ARBA00038934"/>
    </source>
</evidence>
<organism evidence="15 16">
    <name type="scientific">Sphaerulina musiva (strain SO2202)</name>
    <name type="common">Poplar stem canker fungus</name>
    <name type="synonym">Septoria musiva</name>
    <dbReference type="NCBI Taxonomy" id="692275"/>
    <lineage>
        <taxon>Eukaryota</taxon>
        <taxon>Fungi</taxon>
        <taxon>Dikarya</taxon>
        <taxon>Ascomycota</taxon>
        <taxon>Pezizomycotina</taxon>
        <taxon>Dothideomycetes</taxon>
        <taxon>Dothideomycetidae</taxon>
        <taxon>Mycosphaerellales</taxon>
        <taxon>Mycosphaerellaceae</taxon>
        <taxon>Sphaerulina</taxon>
    </lineage>
</organism>
<dbReference type="InterPro" id="IPR029044">
    <property type="entry name" value="Nucleotide-diphossugar_trans"/>
</dbReference>
<feature type="region of interest" description="Disordered" evidence="14">
    <location>
        <begin position="506"/>
        <end position="526"/>
    </location>
</feature>
<feature type="compositionally biased region" description="Basic and acidic residues" evidence="14">
    <location>
        <begin position="398"/>
        <end position="434"/>
    </location>
</feature>
<evidence type="ECO:0000256" key="13">
    <source>
        <dbReference type="ARBA" id="ARBA00057883"/>
    </source>
</evidence>
<keyword evidence="4 15" id="KW-0808">Transferase</keyword>
<feature type="region of interest" description="Disordered" evidence="14">
    <location>
        <begin position="369"/>
        <end position="463"/>
    </location>
</feature>
<dbReference type="GO" id="GO:0005737">
    <property type="term" value="C:cytoplasm"/>
    <property type="evidence" value="ECO:0007669"/>
    <property type="project" value="UniProtKB-SubCell"/>
</dbReference>
<keyword evidence="8" id="KW-0464">Manganese</keyword>
<dbReference type="RefSeq" id="XP_016765703.1">
    <property type="nucleotide sequence ID" value="XM_016903735.1"/>
</dbReference>
<comment type="function">
    <text evidence="13">Self-glucosylating initiator of glycogen synthesis. It catalyzes the formation of a short alpha (1,4)-glucosyl chain covalently attached via a glucose 1-O-tyrosyl linkage to internal tyrosine residues and these chains act as primers for the elongation reaction catalyzed by glycogen synthase.</text>
</comment>
<evidence type="ECO:0000256" key="9">
    <source>
        <dbReference type="ARBA" id="ARBA00038162"/>
    </source>
</evidence>
<proteinExistence type="inferred from homology"/>
<evidence type="ECO:0000256" key="5">
    <source>
        <dbReference type="ARBA" id="ARBA00022723"/>
    </source>
</evidence>
<evidence type="ECO:0000256" key="4">
    <source>
        <dbReference type="ARBA" id="ARBA00022679"/>
    </source>
</evidence>
<dbReference type="SUPFAM" id="SSF53448">
    <property type="entry name" value="Nucleotide-diphospho-sugar transferases"/>
    <property type="match status" value="1"/>
</dbReference>
<dbReference type="CDD" id="cd02537">
    <property type="entry name" value="GT8_Glycogenin"/>
    <property type="match status" value="1"/>
</dbReference>
<evidence type="ECO:0000256" key="1">
    <source>
        <dbReference type="ARBA" id="ARBA00001936"/>
    </source>
</evidence>
<keyword evidence="16" id="KW-1185">Reference proteome</keyword>
<evidence type="ECO:0000256" key="3">
    <source>
        <dbReference type="ARBA" id="ARBA00022490"/>
    </source>
</evidence>
<dbReference type="Proteomes" id="UP000016931">
    <property type="component" value="Unassembled WGS sequence"/>
</dbReference>
<name>N1QMJ7_SPHMS</name>
<feature type="compositionally biased region" description="Basic and acidic residues" evidence="14">
    <location>
        <begin position="748"/>
        <end position="759"/>
    </location>
</feature>
<dbReference type="EMBL" id="KB456260">
    <property type="protein sequence ID" value="EMF17582.1"/>
    <property type="molecule type" value="Genomic_DNA"/>
</dbReference>
<evidence type="ECO:0000256" key="7">
    <source>
        <dbReference type="ARBA" id="ARBA00023180"/>
    </source>
</evidence>
<comment type="catalytic activity">
    <reaction evidence="12">
        <text>L-tyrosyl-[glycogenin] + UDP-alpha-D-glucose = alpha-D-glucosyl-L-tyrosyl-[glycogenin] + UDP + H(+)</text>
        <dbReference type="Rhea" id="RHEA:23360"/>
        <dbReference type="Rhea" id="RHEA-COMP:14604"/>
        <dbReference type="Rhea" id="RHEA-COMP:14605"/>
        <dbReference type="ChEBI" id="CHEBI:15378"/>
        <dbReference type="ChEBI" id="CHEBI:46858"/>
        <dbReference type="ChEBI" id="CHEBI:58223"/>
        <dbReference type="ChEBI" id="CHEBI:58885"/>
        <dbReference type="ChEBI" id="CHEBI:140573"/>
        <dbReference type="EC" id="2.4.1.186"/>
    </reaction>
</comment>
<comment type="cofactor">
    <cofactor evidence="1">
        <name>Mn(2+)</name>
        <dbReference type="ChEBI" id="CHEBI:29035"/>
    </cofactor>
</comment>
<feature type="region of interest" description="Disordered" evidence="14">
    <location>
        <begin position="290"/>
        <end position="327"/>
    </location>
</feature>
<dbReference type="GO" id="GO:0005978">
    <property type="term" value="P:glycogen biosynthetic process"/>
    <property type="evidence" value="ECO:0007669"/>
    <property type="project" value="UniProtKB-KW"/>
</dbReference>
<evidence type="ECO:0000313" key="15">
    <source>
        <dbReference type="EMBL" id="EMF17582.1"/>
    </source>
</evidence>
<keyword evidence="3" id="KW-0963">Cytoplasm</keyword>
<evidence type="ECO:0000256" key="6">
    <source>
        <dbReference type="ARBA" id="ARBA00023056"/>
    </source>
</evidence>
<dbReference type="InterPro" id="IPR002495">
    <property type="entry name" value="Glyco_trans_8"/>
</dbReference>
<dbReference type="PANTHER" id="PTHR11183">
    <property type="entry name" value="GLYCOGENIN SUBFAMILY MEMBER"/>
    <property type="match status" value="1"/>
</dbReference>
<keyword evidence="7" id="KW-0325">Glycoprotein</keyword>
<comment type="subcellular location">
    <subcellularLocation>
        <location evidence="2">Cytoplasm</location>
    </subcellularLocation>
</comment>
<dbReference type="InterPro" id="IPR050587">
    <property type="entry name" value="GNT1/Glycosyltrans_8"/>
</dbReference>
<protein>
    <recommendedName>
        <fullName evidence="10">glycogenin glucosyltransferase</fullName>
        <ecNumber evidence="10">2.4.1.186</ecNumber>
    </recommendedName>
</protein>
<evidence type="ECO:0000256" key="11">
    <source>
        <dbReference type="ARBA" id="ARBA00050886"/>
    </source>
</evidence>
<dbReference type="Pfam" id="PF01501">
    <property type="entry name" value="Glyco_transf_8"/>
    <property type="match status" value="1"/>
</dbReference>
<dbReference type="GeneID" id="27900872"/>
<accession>N1QMJ7</accession>
<dbReference type="GO" id="GO:0046872">
    <property type="term" value="F:metal ion binding"/>
    <property type="evidence" value="ECO:0007669"/>
    <property type="project" value="UniProtKB-KW"/>
</dbReference>
<sequence length="769" mass="85972">MAGQEDVYCTLVLNDEYLPGAAVLAHSLRDCGTTKKLACLILAESLQASTIEELQSLYNYVIPIERIGNPRPGNLYLMNRPDLLYTFTKIHLWRQVQFRKIVYIDADVVALRAPEELFDITETFAAAPDVGWPDAFNTGVMVLTPDMGEYYALRGLANAGDSFDGADQGLLNQYYEHRPWKRLSFKYNTTPSANYQYEPAYRYWKNGISMVHFIGKEKPWQRDREAHGAPGAFQEMLSRWWAVYDRHFQVSTRQYIGGQRHPITELVQDYKPAAQTYYATGYPVHPIDVQQQSHHPAEEHQPTRAATPPMTEPGEPSENLDQGNVQPTPTAEQRIFSAPYMEWDATRGAPPLETAPEAANFPVQVYQFSSDKTPFRPPQTYPEPPKDMYYQVPPPPKQEAEKKPKPIFPWEERQTKPTRKFIDDEPTTPHKPADSEAAYADELEVTSDSKLEPPTPTIKLNDTDPWTAFAQNRNAWDDVNGINDYVRALTSFQKNRGNVQVVQQKVSSTGHSASENLAEKKDPEDLVQQVEDARERRESLILTDFPSAIERPSLPVTPAPQRRSYWGDERDSTSDLPAAEGVPNQADWDPSAQLEQLRRSSLIGPGDLRLPDKKLTNRKMPPTAVSIPEHDPGYHTSMKSGVQEANVTGATENAHPTLQSKGGSSHCLDGNRDSSSSFTNTANSTTHSGTTTTSTLASTSQSSDNDESIVSTASSSAAMPGEFPLEQHGGSPLFSEPGFDKPPTVDEAQTKKDFQHEELLSPTQQQTTF</sequence>
<reference evidence="15 16" key="1">
    <citation type="journal article" date="2012" name="PLoS Pathog.">
        <title>Diverse lifestyles and strategies of plant pathogenesis encoded in the genomes of eighteen Dothideomycetes fungi.</title>
        <authorList>
            <person name="Ohm R.A."/>
            <person name="Feau N."/>
            <person name="Henrissat B."/>
            <person name="Schoch C.L."/>
            <person name="Horwitz B.A."/>
            <person name="Barry K.W."/>
            <person name="Condon B.J."/>
            <person name="Copeland A.C."/>
            <person name="Dhillon B."/>
            <person name="Glaser F."/>
            <person name="Hesse C.N."/>
            <person name="Kosti I."/>
            <person name="LaButti K."/>
            <person name="Lindquist E.A."/>
            <person name="Lucas S."/>
            <person name="Salamov A.A."/>
            <person name="Bradshaw R.E."/>
            <person name="Ciuffetti L."/>
            <person name="Hamelin R.C."/>
            <person name="Kema G.H.J."/>
            <person name="Lawrence C."/>
            <person name="Scott J.A."/>
            <person name="Spatafora J.W."/>
            <person name="Turgeon B.G."/>
            <person name="de Wit P.J.G.M."/>
            <person name="Zhong S."/>
            <person name="Goodwin S.B."/>
            <person name="Grigoriev I.V."/>
        </authorList>
    </citation>
    <scope>NUCLEOTIDE SEQUENCE [LARGE SCALE GENOMIC DNA]</scope>
    <source>
        <strain evidence="15 16">SO2202</strain>
    </source>
</reference>
<feature type="compositionally biased region" description="Polar residues" evidence="14">
    <location>
        <begin position="708"/>
        <end position="717"/>
    </location>
</feature>
<dbReference type="eggNOG" id="KOG1950">
    <property type="taxonomic scope" value="Eukaryota"/>
</dbReference>
<evidence type="ECO:0000256" key="12">
    <source>
        <dbReference type="ARBA" id="ARBA00052293"/>
    </source>
</evidence>
<keyword evidence="6" id="KW-0320">Glycogen biosynthesis</keyword>
<keyword evidence="5" id="KW-0479">Metal-binding</keyword>
<dbReference type="GO" id="GO:0008466">
    <property type="term" value="F:glycogenin glucosyltransferase activity"/>
    <property type="evidence" value="ECO:0007669"/>
    <property type="project" value="UniProtKB-EC"/>
</dbReference>
<comment type="similarity">
    <text evidence="9">Belongs to the glycosyltransferase 8 family. Glycogenin subfamily.</text>
</comment>
<feature type="compositionally biased region" description="Polar residues" evidence="14">
    <location>
        <begin position="506"/>
        <end position="515"/>
    </location>
</feature>
<dbReference type="HOGENOM" id="CLU_017171_2_0_1"/>
<evidence type="ECO:0000256" key="8">
    <source>
        <dbReference type="ARBA" id="ARBA00023211"/>
    </source>
</evidence>
<dbReference type="EC" id="2.4.1.186" evidence="10"/>
<feature type="compositionally biased region" description="Low complexity" evidence="14">
    <location>
        <begin position="674"/>
        <end position="703"/>
    </location>
</feature>
<comment type="catalytic activity">
    <reaction evidence="11">
        <text>[1,4-alpha-D-glucosyl](n)-L-tyrosyl-[glycogenin] + UDP-alpha-D-glucose = [1,4-alpha-D-glucosyl](n+1)-L-tyrosyl-[glycogenin] + UDP + H(+)</text>
        <dbReference type="Rhea" id="RHEA:56560"/>
        <dbReference type="Rhea" id="RHEA-COMP:14606"/>
        <dbReference type="Rhea" id="RHEA-COMP:14607"/>
        <dbReference type="ChEBI" id="CHEBI:15378"/>
        <dbReference type="ChEBI" id="CHEBI:58223"/>
        <dbReference type="ChEBI" id="CHEBI:58885"/>
        <dbReference type="ChEBI" id="CHEBI:140574"/>
        <dbReference type="EC" id="2.4.1.186"/>
    </reaction>
</comment>
<gene>
    <name evidence="15" type="ORF">SEPMUDRAFT_146566</name>
</gene>
<evidence type="ECO:0000256" key="14">
    <source>
        <dbReference type="SAM" id="MobiDB-lite"/>
    </source>
</evidence>
<dbReference type="AlphaFoldDB" id="N1QMJ7"/>
<evidence type="ECO:0000313" key="16">
    <source>
        <dbReference type="Proteomes" id="UP000016931"/>
    </source>
</evidence>
<dbReference type="OMA" id="MVHFIGP"/>
<feature type="region of interest" description="Disordered" evidence="14">
    <location>
        <begin position="653"/>
        <end position="769"/>
    </location>
</feature>
<dbReference type="FunFam" id="3.90.550.10:FF:000092">
    <property type="entry name" value="Glycogenin 2"/>
    <property type="match status" value="1"/>
</dbReference>
<dbReference type="STRING" id="692275.N1QMJ7"/>
<feature type="compositionally biased region" description="Polar residues" evidence="14">
    <location>
        <begin position="653"/>
        <end position="663"/>
    </location>
</feature>